<name>A0AAW6C6P4_FLAPL</name>
<evidence type="ECO:0000256" key="1">
    <source>
        <dbReference type="SAM" id="MobiDB-lite"/>
    </source>
</evidence>
<dbReference type="EMBL" id="JAQLWO010000038">
    <property type="protein sequence ID" value="MDB7908602.1"/>
    <property type="molecule type" value="Genomic_DNA"/>
</dbReference>
<evidence type="ECO:0000313" key="2">
    <source>
        <dbReference type="EMBL" id="MDB7908602.1"/>
    </source>
</evidence>
<sequence>MSYQYDLYLQKHKANVKKGFDWLQTNMPWLFEGKPDAAWQTEFEHDASKSKPDEYEAYDAYFYGGNRSYAVVQAFQRAWLLHIHRNPHHWQHWVLINDDPGEGEVLLEMPYNYIIEMICDWWAFSWAEGNLSEIFSWYDEHKDYIKLNPKTRETVEDILWELRGRLGFNVLAHHGVKGQKWGVRNGPPYPLDKTGKSDTIVTKTIKGHTAPSKRDEPDSVVDHVTSDSSVKTRAFYDGDGWKVKEIHTTDHGNPKHHSYGSHGEHIHYYEWDRETGKRISSTQEEIPEDLRKENDDIL</sequence>
<accession>A0AAW6C6P4</accession>
<feature type="region of interest" description="Disordered" evidence="1">
    <location>
        <begin position="278"/>
        <end position="298"/>
    </location>
</feature>
<organism evidence="2 3">
    <name type="scientific">Flavonifractor plautii</name>
    <name type="common">Fusobacterium plautii</name>
    <dbReference type="NCBI Taxonomy" id="292800"/>
    <lineage>
        <taxon>Bacteria</taxon>
        <taxon>Bacillati</taxon>
        <taxon>Bacillota</taxon>
        <taxon>Clostridia</taxon>
        <taxon>Eubacteriales</taxon>
        <taxon>Oscillospiraceae</taxon>
        <taxon>Flavonifractor</taxon>
    </lineage>
</organism>
<dbReference type="AlphaFoldDB" id="A0AAW6C6P4"/>
<dbReference type="InterPro" id="IPR043721">
    <property type="entry name" value="DUF5662"/>
</dbReference>
<feature type="compositionally biased region" description="Basic and acidic residues" evidence="1">
    <location>
        <begin position="288"/>
        <end position="298"/>
    </location>
</feature>
<gene>
    <name evidence="2" type="ORF">PND83_21700</name>
</gene>
<reference evidence="2" key="1">
    <citation type="submission" date="2023-01" db="EMBL/GenBank/DDBJ databases">
        <title>Human gut microbiome strain richness.</title>
        <authorList>
            <person name="Chen-Liaw A."/>
        </authorList>
    </citation>
    <scope>NUCLEOTIDE SEQUENCE</scope>
    <source>
        <strain evidence="2">2225st1_A6_2225SCRN_200828</strain>
    </source>
</reference>
<evidence type="ECO:0000313" key="3">
    <source>
        <dbReference type="Proteomes" id="UP001211006"/>
    </source>
</evidence>
<comment type="caution">
    <text evidence="2">The sequence shown here is derived from an EMBL/GenBank/DDBJ whole genome shotgun (WGS) entry which is preliminary data.</text>
</comment>
<dbReference type="Proteomes" id="UP001211006">
    <property type="component" value="Unassembled WGS sequence"/>
</dbReference>
<proteinExistence type="predicted"/>
<protein>
    <submittedName>
        <fullName evidence="2">DUF5662 family protein</fullName>
    </submittedName>
</protein>
<dbReference type="Pfam" id="PF18907">
    <property type="entry name" value="DUF5662"/>
    <property type="match status" value="1"/>
</dbReference>
<dbReference type="RefSeq" id="WP_242622445.1">
    <property type="nucleotide sequence ID" value="NZ_JAQLWN010000033.1"/>
</dbReference>